<keyword evidence="1" id="KW-0732">Signal</keyword>
<evidence type="ECO:0000256" key="2">
    <source>
        <dbReference type="ARBA" id="ARBA00023180"/>
    </source>
</evidence>
<feature type="non-terminal residue" evidence="5">
    <location>
        <position position="332"/>
    </location>
</feature>
<protein>
    <recommendedName>
        <fullName evidence="7">IPT/TIG domain-containing protein</fullName>
    </recommendedName>
</protein>
<dbReference type="InterPro" id="IPR052014">
    <property type="entry name" value="Dictyostelium_Tiger"/>
</dbReference>
<dbReference type="Proteomes" id="UP000695562">
    <property type="component" value="Unassembled WGS sequence"/>
</dbReference>
<reference evidence="5" key="1">
    <citation type="submission" date="2020-01" db="EMBL/GenBank/DDBJ databases">
        <title>Development of genomics and gene disruption for Polysphondylium violaceum indicates a role for the polyketide synthase stlB in stalk morphogenesis.</title>
        <authorList>
            <person name="Narita B."/>
            <person name="Kawabe Y."/>
            <person name="Kin K."/>
            <person name="Saito T."/>
            <person name="Gibbs R."/>
            <person name="Kuspa A."/>
            <person name="Muzny D."/>
            <person name="Queller D."/>
            <person name="Richards S."/>
            <person name="Strassman J."/>
            <person name="Sucgang R."/>
            <person name="Worley K."/>
            <person name="Schaap P."/>
        </authorList>
    </citation>
    <scope>NUCLEOTIDE SEQUENCE</scope>
    <source>
        <strain evidence="5">QSvi11</strain>
    </source>
</reference>
<feature type="domain" description="IPT/TIG" evidence="3">
    <location>
        <begin position="216"/>
        <end position="285"/>
    </location>
</feature>
<dbReference type="InterPro" id="IPR002909">
    <property type="entry name" value="IPT_dom"/>
</dbReference>
<feature type="domain" description="IPT/TIG" evidence="3">
    <location>
        <begin position="141"/>
        <end position="208"/>
    </location>
</feature>
<dbReference type="AlphaFoldDB" id="A0A8J4PJW2"/>
<organism evidence="5 6">
    <name type="scientific">Polysphondylium violaceum</name>
    <dbReference type="NCBI Taxonomy" id="133409"/>
    <lineage>
        <taxon>Eukaryota</taxon>
        <taxon>Amoebozoa</taxon>
        <taxon>Evosea</taxon>
        <taxon>Eumycetozoa</taxon>
        <taxon>Dictyostelia</taxon>
        <taxon>Dictyosteliales</taxon>
        <taxon>Dictyosteliaceae</taxon>
        <taxon>Polysphondylium</taxon>
    </lineage>
</organism>
<evidence type="ECO:0000313" key="6">
    <source>
        <dbReference type="Proteomes" id="UP000695562"/>
    </source>
</evidence>
<evidence type="ECO:0000256" key="1">
    <source>
        <dbReference type="ARBA" id="ARBA00022729"/>
    </source>
</evidence>
<dbReference type="PANTHER" id="PTHR31341">
    <property type="entry name" value="IPT/TIG DOMAIN-CONTAINING PROTEIN-RELATED-RELATED"/>
    <property type="match status" value="1"/>
</dbReference>
<evidence type="ECO:0000259" key="3">
    <source>
        <dbReference type="Pfam" id="PF01833"/>
    </source>
</evidence>
<dbReference type="Pfam" id="PF01833">
    <property type="entry name" value="TIG"/>
    <property type="match status" value="2"/>
</dbReference>
<evidence type="ECO:0008006" key="7">
    <source>
        <dbReference type="Google" id="ProtNLM"/>
    </source>
</evidence>
<accession>A0A8J4PJW2</accession>
<evidence type="ECO:0000313" key="5">
    <source>
        <dbReference type="EMBL" id="KAF2068982.1"/>
    </source>
</evidence>
<comment type="caution">
    <text evidence="5">The sequence shown here is derived from an EMBL/GenBank/DDBJ whole genome shotgun (WGS) entry which is preliminary data.</text>
</comment>
<dbReference type="EMBL" id="AJWJ01000782">
    <property type="protein sequence ID" value="KAF2068982.1"/>
    <property type="molecule type" value="Genomic_DNA"/>
</dbReference>
<sequence>MGNEKISINPISGVCNTTFDLAPLLANWTPDRYFWYIPCGSVSQLQDDLQAPYIVKSEKPPTAGGNAQFSTYFMARDQSNSFIDFIFANGKIISYKEFFNPNDYSNLTVTFPPGTGNIIINYNTGMSYLMTYGEPKITNKSYSDGKVSLMGQNFFNSPDHLNITLDGKDIKSLITSVNHDLIVFKRDIITAEKFAINITVDGINLIASTGNIVFAPTISKISSIPNKGGPITITGTWLFITNPNATVAVDIKMGTIPCKNPRSPDSNGTVLICDIPPGNGSEGRLVPSITINSIPNEMTSVYFEYAVPTVTHYTQQGDKFSFQGESFGTQAI</sequence>
<gene>
    <name evidence="5" type="ORF">CYY_009701</name>
</gene>
<dbReference type="InterPro" id="IPR057594">
    <property type="entry name" value="TgrO1-like_Ig"/>
</dbReference>
<keyword evidence="6" id="KW-1185">Reference proteome</keyword>
<feature type="domain" description="TgrO1-like immunoglobulin-like" evidence="4">
    <location>
        <begin position="57"/>
        <end position="132"/>
    </location>
</feature>
<name>A0A8J4PJW2_9MYCE</name>
<evidence type="ECO:0000259" key="4">
    <source>
        <dbReference type="Pfam" id="PF24612"/>
    </source>
</evidence>
<proteinExistence type="predicted"/>
<dbReference type="Pfam" id="PF24612">
    <property type="entry name" value="Ig_TgrO1"/>
    <property type="match status" value="1"/>
</dbReference>
<dbReference type="InterPro" id="IPR013783">
    <property type="entry name" value="Ig-like_fold"/>
</dbReference>
<dbReference type="Gene3D" id="2.60.40.10">
    <property type="entry name" value="Immunoglobulins"/>
    <property type="match status" value="1"/>
</dbReference>
<keyword evidence="2" id="KW-0325">Glycoprotein</keyword>